<dbReference type="AlphaFoldDB" id="A0A9N9KSS0"/>
<gene>
    <name evidence="1" type="ORF">HYFRA_00008097</name>
</gene>
<reference evidence="1" key="1">
    <citation type="submission" date="2021-07" db="EMBL/GenBank/DDBJ databases">
        <authorList>
            <person name="Durling M."/>
        </authorList>
    </citation>
    <scope>NUCLEOTIDE SEQUENCE</scope>
</reference>
<proteinExistence type="predicted"/>
<evidence type="ECO:0000313" key="2">
    <source>
        <dbReference type="Proteomes" id="UP000696280"/>
    </source>
</evidence>
<evidence type="ECO:0000313" key="1">
    <source>
        <dbReference type="EMBL" id="CAG8951347.1"/>
    </source>
</evidence>
<sequence>MAISAAPLDTKIVPPKDHLVNGSPKIKVAHIELKTSPDACNVDKTGRGSVVICMLPPPPSMGWPPHIMGPLLVLEDMGFALEGEAETLHARGDQTDENAYLVSRSVSMIQYQRAKTCDLELVW</sequence>
<comment type="caution">
    <text evidence="1">The sequence shown here is derived from an EMBL/GenBank/DDBJ whole genome shotgun (WGS) entry which is preliminary data.</text>
</comment>
<name>A0A9N9KSS0_9HELO</name>
<organism evidence="1 2">
    <name type="scientific">Hymenoscyphus fraxineus</name>
    <dbReference type="NCBI Taxonomy" id="746836"/>
    <lineage>
        <taxon>Eukaryota</taxon>
        <taxon>Fungi</taxon>
        <taxon>Dikarya</taxon>
        <taxon>Ascomycota</taxon>
        <taxon>Pezizomycotina</taxon>
        <taxon>Leotiomycetes</taxon>
        <taxon>Helotiales</taxon>
        <taxon>Helotiaceae</taxon>
        <taxon>Hymenoscyphus</taxon>
    </lineage>
</organism>
<dbReference type="Proteomes" id="UP000696280">
    <property type="component" value="Unassembled WGS sequence"/>
</dbReference>
<protein>
    <submittedName>
        <fullName evidence="1">Uncharacterized protein</fullName>
    </submittedName>
</protein>
<accession>A0A9N9KSS0</accession>
<dbReference type="EMBL" id="CAJVRL010000041">
    <property type="protein sequence ID" value="CAG8951347.1"/>
    <property type="molecule type" value="Genomic_DNA"/>
</dbReference>
<keyword evidence="2" id="KW-1185">Reference proteome</keyword>